<evidence type="ECO:0000313" key="1">
    <source>
        <dbReference type="EMBL" id="TCL36254.1"/>
    </source>
</evidence>
<evidence type="ECO:0000313" key="2">
    <source>
        <dbReference type="Proteomes" id="UP000295063"/>
    </source>
</evidence>
<gene>
    <name evidence="1" type="ORF">EV210_109204</name>
</gene>
<protein>
    <submittedName>
        <fullName evidence="1">Uncharacterized protein</fullName>
    </submittedName>
</protein>
<proteinExistence type="predicted"/>
<dbReference type="RefSeq" id="WP_132082024.1">
    <property type="nucleotide sequence ID" value="NZ_SLUI01000009.1"/>
</dbReference>
<dbReference type="Proteomes" id="UP000295063">
    <property type="component" value="Unassembled WGS sequence"/>
</dbReference>
<comment type="caution">
    <text evidence="1">The sequence shown here is derived from an EMBL/GenBank/DDBJ whole genome shotgun (WGS) entry which is preliminary data.</text>
</comment>
<dbReference type="InterPro" id="IPR036390">
    <property type="entry name" value="WH_DNA-bd_sf"/>
</dbReference>
<name>A0A4R1PY91_9FIRM</name>
<keyword evidence="2" id="KW-1185">Reference proteome</keyword>
<dbReference type="OrthoDB" id="2083529at2"/>
<dbReference type="AlphaFoldDB" id="A0A4R1PY91"/>
<sequence>MDDIFEIGESNKKLGIITRKNTHGEEFELVKRFIDYRKEIFKPTSTKKLAIFIEPKINLSYPDIVFVEYNPNNFEQWNKSRFELGSADLKILYHIYVSHGIDATNIVTQLGCSWKDVILTVEKLYDSDLIIRKNQKWCIKNKKSLSVRKIEAVEAKINKWDEVFQQAIINKNFASESYALSKLVINPQKNTIDRFDNFGIGLYIQNNDGFKMMREAQKTSIPVSFNSIYFNEWIGRAISLSGKAV</sequence>
<dbReference type="EMBL" id="SLUI01000009">
    <property type="protein sequence ID" value="TCL36254.1"/>
    <property type="molecule type" value="Genomic_DNA"/>
</dbReference>
<accession>A0A4R1PY91</accession>
<organism evidence="1 2">
    <name type="scientific">Anaerospora hongkongensis</name>
    <dbReference type="NCBI Taxonomy" id="244830"/>
    <lineage>
        <taxon>Bacteria</taxon>
        <taxon>Bacillati</taxon>
        <taxon>Bacillota</taxon>
        <taxon>Negativicutes</taxon>
        <taxon>Selenomonadales</taxon>
        <taxon>Sporomusaceae</taxon>
        <taxon>Anaerospora</taxon>
    </lineage>
</organism>
<reference evidence="1 2" key="1">
    <citation type="submission" date="2019-03" db="EMBL/GenBank/DDBJ databases">
        <title>Genomic Encyclopedia of Type Strains, Phase IV (KMG-IV): sequencing the most valuable type-strain genomes for metagenomic binning, comparative biology and taxonomic classification.</title>
        <authorList>
            <person name="Goeker M."/>
        </authorList>
    </citation>
    <scope>NUCLEOTIDE SEQUENCE [LARGE SCALE GENOMIC DNA]</scope>
    <source>
        <strain evidence="1 2">DSM 15969</strain>
    </source>
</reference>
<dbReference type="SUPFAM" id="SSF46785">
    <property type="entry name" value="Winged helix' DNA-binding domain"/>
    <property type="match status" value="1"/>
</dbReference>